<dbReference type="RefSeq" id="WP_145271899.1">
    <property type="nucleotide sequence ID" value="NZ_CP036426.1"/>
</dbReference>
<dbReference type="OrthoDB" id="281109at2"/>
<dbReference type="SMART" id="SM00858">
    <property type="entry name" value="SAF"/>
    <property type="match status" value="1"/>
</dbReference>
<dbReference type="Pfam" id="PF08666">
    <property type="entry name" value="SAF"/>
    <property type="match status" value="1"/>
</dbReference>
<evidence type="ECO:0000256" key="1">
    <source>
        <dbReference type="SAM" id="MobiDB-lite"/>
    </source>
</evidence>
<dbReference type="InterPro" id="IPR017592">
    <property type="entry name" value="Pilus_assmbl_Flp-typ_CpaB"/>
</dbReference>
<keyword evidence="2" id="KW-0812">Transmembrane</keyword>
<feature type="transmembrane region" description="Helical" evidence="2">
    <location>
        <begin position="6"/>
        <end position="27"/>
    </location>
</feature>
<feature type="domain" description="SAF" evidence="3">
    <location>
        <begin position="38"/>
        <end position="100"/>
    </location>
</feature>
<feature type="region of interest" description="Disordered" evidence="1">
    <location>
        <begin position="218"/>
        <end position="266"/>
    </location>
</feature>
<dbReference type="Pfam" id="PF16976">
    <property type="entry name" value="RcpC"/>
    <property type="match status" value="1"/>
</dbReference>
<dbReference type="InterPro" id="IPR031571">
    <property type="entry name" value="RcpC_dom"/>
</dbReference>
<keyword evidence="5" id="KW-1185">Reference proteome</keyword>
<dbReference type="Proteomes" id="UP000317835">
    <property type="component" value="Chromosome"/>
</dbReference>
<gene>
    <name evidence="4" type="ORF">ElP_38640</name>
</gene>
<dbReference type="CDD" id="cd11614">
    <property type="entry name" value="SAF_CpaB_FlgA_like"/>
    <property type="match status" value="1"/>
</dbReference>
<name>A0A518H529_9BACT</name>
<dbReference type="KEGG" id="tpla:ElP_38640"/>
<dbReference type="EMBL" id="CP036426">
    <property type="protein sequence ID" value="QDV35954.1"/>
    <property type="molecule type" value="Genomic_DNA"/>
</dbReference>
<keyword evidence="2" id="KW-1133">Transmembrane helix</keyword>
<feature type="compositionally biased region" description="Pro residues" evidence="1">
    <location>
        <begin position="220"/>
        <end position="229"/>
    </location>
</feature>
<keyword evidence="2" id="KW-0472">Membrane</keyword>
<evidence type="ECO:0000313" key="5">
    <source>
        <dbReference type="Proteomes" id="UP000317835"/>
    </source>
</evidence>
<evidence type="ECO:0000256" key="2">
    <source>
        <dbReference type="SAM" id="Phobius"/>
    </source>
</evidence>
<proteinExistence type="predicted"/>
<evidence type="ECO:0000259" key="3">
    <source>
        <dbReference type="SMART" id="SM00858"/>
    </source>
</evidence>
<evidence type="ECO:0000313" key="4">
    <source>
        <dbReference type="EMBL" id="QDV35954.1"/>
    </source>
</evidence>
<sequence length="329" mass="35002">MNGKALMLLVMAGACGLAAMFGVRTLLNRKQTSKVPMSAVLVAIQEIKVEQAVTPEMISTKEMPAEMVPPGALTDPKQALNRWAMIRILPGDVILDGKLAQKGTPTGMIARITPGMRAFAIRVDEQSGVSGFILPDYRVDVLQPWPDQPGRADIVLENVRVLASGTVFERLEERAIEATTVTLEVTPEQVRVLASAMQRGSLTLSLRGLNDELLAEAPEPEPVAPPEPTPAVASAPDPEPEPEPEPVVTIVDDPPPAPSPVPIVVEPEPPRRLTVFAGRTPPRFMLIGPAGGDPLASPDPADEPEIRRPFFLDGLGDPPTAALSSPPPG</sequence>
<dbReference type="InterPro" id="IPR013974">
    <property type="entry name" value="SAF"/>
</dbReference>
<protein>
    <submittedName>
        <fullName evidence="4">SAF domain protein</fullName>
    </submittedName>
</protein>
<dbReference type="NCBIfam" id="TIGR03177">
    <property type="entry name" value="pilus_cpaB"/>
    <property type="match status" value="1"/>
</dbReference>
<accession>A0A518H529</accession>
<reference evidence="4 5" key="1">
    <citation type="submission" date="2019-02" db="EMBL/GenBank/DDBJ databases">
        <title>Deep-cultivation of Planctomycetes and their phenomic and genomic characterization uncovers novel biology.</title>
        <authorList>
            <person name="Wiegand S."/>
            <person name="Jogler M."/>
            <person name="Boedeker C."/>
            <person name="Pinto D."/>
            <person name="Vollmers J."/>
            <person name="Rivas-Marin E."/>
            <person name="Kohn T."/>
            <person name="Peeters S.H."/>
            <person name="Heuer A."/>
            <person name="Rast P."/>
            <person name="Oberbeckmann S."/>
            <person name="Bunk B."/>
            <person name="Jeske O."/>
            <person name="Meyerdierks A."/>
            <person name="Storesund J.E."/>
            <person name="Kallscheuer N."/>
            <person name="Luecker S."/>
            <person name="Lage O.M."/>
            <person name="Pohl T."/>
            <person name="Merkel B.J."/>
            <person name="Hornburger P."/>
            <person name="Mueller R.-W."/>
            <person name="Bruemmer F."/>
            <person name="Labrenz M."/>
            <person name="Spormann A.M."/>
            <person name="Op den Camp H."/>
            <person name="Overmann J."/>
            <person name="Amann R."/>
            <person name="Jetten M.S.M."/>
            <person name="Mascher T."/>
            <person name="Medema M.H."/>
            <person name="Devos D.P."/>
            <person name="Kaster A.-K."/>
            <person name="Ovreas L."/>
            <person name="Rohde M."/>
            <person name="Galperin M.Y."/>
            <person name="Jogler C."/>
        </authorList>
    </citation>
    <scope>NUCLEOTIDE SEQUENCE [LARGE SCALE GENOMIC DNA]</scope>
    <source>
        <strain evidence="4 5">ElP</strain>
    </source>
</reference>
<dbReference type="AlphaFoldDB" id="A0A518H529"/>
<organism evidence="4 5">
    <name type="scientific">Tautonia plasticadhaerens</name>
    <dbReference type="NCBI Taxonomy" id="2527974"/>
    <lineage>
        <taxon>Bacteria</taxon>
        <taxon>Pseudomonadati</taxon>
        <taxon>Planctomycetota</taxon>
        <taxon>Planctomycetia</taxon>
        <taxon>Isosphaerales</taxon>
        <taxon>Isosphaeraceae</taxon>
        <taxon>Tautonia</taxon>
    </lineage>
</organism>
<dbReference type="PROSITE" id="PS51257">
    <property type="entry name" value="PROKAR_LIPOPROTEIN"/>
    <property type="match status" value="1"/>
</dbReference>
<feature type="region of interest" description="Disordered" evidence="1">
    <location>
        <begin position="284"/>
        <end position="329"/>
    </location>
</feature>